<organism evidence="2 3">
    <name type="scientific">Diplocarpon coronariae</name>
    <dbReference type="NCBI Taxonomy" id="2795749"/>
    <lineage>
        <taxon>Eukaryota</taxon>
        <taxon>Fungi</taxon>
        <taxon>Dikarya</taxon>
        <taxon>Ascomycota</taxon>
        <taxon>Pezizomycotina</taxon>
        <taxon>Leotiomycetes</taxon>
        <taxon>Helotiales</taxon>
        <taxon>Drepanopezizaceae</taxon>
        <taxon>Diplocarpon</taxon>
    </lineage>
</organism>
<comment type="caution">
    <text evidence="2">The sequence shown here is derived from an EMBL/GenBank/DDBJ whole genome shotgun (WGS) entry which is preliminary data.</text>
</comment>
<sequence length="167" mass="17968">MKAKEVDAEAFHNAGWPGHLILFAALLYRIVAARHREVEVGQIGSGGERFALALSSPSPLLSSPVQFTSPPPFTPHLHPSPPPLTFILHPSPFTPLRELPILRINQGRRFAPTVKRSRDPGRLDSAEHGPSTGPTGSAQTFLAPSSWLPNAPSAPLGAESRERQGRG</sequence>
<reference evidence="2 3" key="1">
    <citation type="submission" date="2017-04" db="EMBL/GenBank/DDBJ databases">
        <title>Draft genome sequence of Marssonina coronaria NL1: causal agent of apple blotch.</title>
        <authorList>
            <person name="Cheng Q."/>
        </authorList>
    </citation>
    <scope>NUCLEOTIDE SEQUENCE [LARGE SCALE GENOMIC DNA]</scope>
    <source>
        <strain evidence="2 3">NL1</strain>
    </source>
</reference>
<dbReference type="AlphaFoldDB" id="A0A218YV85"/>
<dbReference type="EMBL" id="MZNU01000345">
    <property type="protein sequence ID" value="OWO99695.1"/>
    <property type="molecule type" value="Genomic_DNA"/>
</dbReference>
<feature type="region of interest" description="Disordered" evidence="1">
    <location>
        <begin position="110"/>
        <end position="167"/>
    </location>
</feature>
<evidence type="ECO:0000313" key="2">
    <source>
        <dbReference type="EMBL" id="OWO99695.1"/>
    </source>
</evidence>
<gene>
    <name evidence="2" type="ORF">B2J93_9445</name>
</gene>
<dbReference type="InParanoid" id="A0A218YV85"/>
<feature type="compositionally biased region" description="Polar residues" evidence="1">
    <location>
        <begin position="132"/>
        <end position="143"/>
    </location>
</feature>
<accession>A0A218YV85</accession>
<feature type="compositionally biased region" description="Basic and acidic residues" evidence="1">
    <location>
        <begin position="116"/>
        <end position="127"/>
    </location>
</feature>
<evidence type="ECO:0000313" key="3">
    <source>
        <dbReference type="Proteomes" id="UP000242519"/>
    </source>
</evidence>
<dbReference type="Proteomes" id="UP000242519">
    <property type="component" value="Unassembled WGS sequence"/>
</dbReference>
<name>A0A218YV85_9HELO</name>
<proteinExistence type="predicted"/>
<keyword evidence="3" id="KW-1185">Reference proteome</keyword>
<protein>
    <submittedName>
        <fullName evidence="2">Uncharacterized protein</fullName>
    </submittedName>
</protein>
<evidence type="ECO:0000256" key="1">
    <source>
        <dbReference type="SAM" id="MobiDB-lite"/>
    </source>
</evidence>